<evidence type="ECO:0000313" key="8">
    <source>
        <dbReference type="Proteomes" id="UP001230188"/>
    </source>
</evidence>
<evidence type="ECO:0000256" key="1">
    <source>
        <dbReference type="ARBA" id="ARBA00012162"/>
    </source>
</evidence>
<dbReference type="InterPro" id="IPR000878">
    <property type="entry name" value="4pyrrol_Mease"/>
</dbReference>
<dbReference type="PANTHER" id="PTHR45790:SF6">
    <property type="entry name" value="UROPORPHYRINOGEN-III C-METHYLTRANSFERASE"/>
    <property type="match status" value="1"/>
</dbReference>
<dbReference type="GO" id="GO:0019354">
    <property type="term" value="P:siroheme biosynthetic process"/>
    <property type="evidence" value="ECO:0007669"/>
    <property type="project" value="InterPro"/>
</dbReference>
<dbReference type="CDD" id="cd11642">
    <property type="entry name" value="SUMT"/>
    <property type="match status" value="1"/>
</dbReference>
<dbReference type="Proteomes" id="UP001230188">
    <property type="component" value="Unassembled WGS sequence"/>
</dbReference>
<feature type="domain" description="Tetrapyrrole methylase" evidence="6">
    <location>
        <begin position="10"/>
        <end position="218"/>
    </location>
</feature>
<dbReference type="InterPro" id="IPR006366">
    <property type="entry name" value="CobA/CysG_C"/>
</dbReference>
<keyword evidence="5" id="KW-0627">Porphyrin biosynthesis</keyword>
<dbReference type="Gene3D" id="3.40.1010.10">
    <property type="entry name" value="Cobalt-precorrin-4 Transmethylase, Domain 1"/>
    <property type="match status" value="1"/>
</dbReference>
<dbReference type="SUPFAM" id="SSF53790">
    <property type="entry name" value="Tetrapyrrole methylase"/>
    <property type="match status" value="1"/>
</dbReference>
<evidence type="ECO:0000256" key="5">
    <source>
        <dbReference type="ARBA" id="ARBA00023244"/>
    </source>
</evidence>
<dbReference type="FunFam" id="3.30.950.10:FF:000005">
    <property type="entry name" value="Uroporphyrin-III c-methyltransferase, putative"/>
    <property type="match status" value="1"/>
</dbReference>
<dbReference type="InterPro" id="IPR014777">
    <property type="entry name" value="4pyrrole_Mease_sub1"/>
</dbReference>
<dbReference type="InterPro" id="IPR014776">
    <property type="entry name" value="4pyrrole_Mease_sub2"/>
</dbReference>
<accession>A0AAD7UIK0</accession>
<dbReference type="EC" id="2.1.1.107" evidence="1"/>
<dbReference type="Gene3D" id="3.30.950.10">
    <property type="entry name" value="Methyltransferase, Cobalt-precorrin-4 Transmethylase, Domain 2"/>
    <property type="match status" value="1"/>
</dbReference>
<reference evidence="7" key="1">
    <citation type="submission" date="2023-01" db="EMBL/GenBank/DDBJ databases">
        <title>Metagenome sequencing of chrysophaentin producing Chrysophaeum taylorii.</title>
        <authorList>
            <person name="Davison J."/>
            <person name="Bewley C."/>
        </authorList>
    </citation>
    <scope>NUCLEOTIDE SEQUENCE</scope>
    <source>
        <strain evidence="7">NIES-1699</strain>
    </source>
</reference>
<dbReference type="InterPro" id="IPR050161">
    <property type="entry name" value="Siro_Cobalamin_biosynth"/>
</dbReference>
<dbReference type="Pfam" id="PF00590">
    <property type="entry name" value="TP_methylase"/>
    <property type="match status" value="1"/>
</dbReference>
<gene>
    <name evidence="7" type="ORF">CTAYLR_000382</name>
</gene>
<evidence type="ECO:0000256" key="2">
    <source>
        <dbReference type="ARBA" id="ARBA00022603"/>
    </source>
</evidence>
<evidence type="ECO:0000256" key="4">
    <source>
        <dbReference type="ARBA" id="ARBA00022691"/>
    </source>
</evidence>
<dbReference type="FunFam" id="3.40.1010.10:FF:000001">
    <property type="entry name" value="Siroheme synthase"/>
    <property type="match status" value="1"/>
</dbReference>
<dbReference type="GO" id="GO:0032259">
    <property type="term" value="P:methylation"/>
    <property type="evidence" value="ECO:0007669"/>
    <property type="project" value="UniProtKB-KW"/>
</dbReference>
<protein>
    <recommendedName>
        <fullName evidence="1">uroporphyrinogen-III C-methyltransferase</fullName>
        <ecNumber evidence="1">2.1.1.107</ecNumber>
    </recommendedName>
</protein>
<comment type="caution">
    <text evidence="7">The sequence shown here is derived from an EMBL/GenBank/DDBJ whole genome shotgun (WGS) entry which is preliminary data.</text>
</comment>
<keyword evidence="3" id="KW-0808">Transferase</keyword>
<evidence type="ECO:0000256" key="3">
    <source>
        <dbReference type="ARBA" id="ARBA00022679"/>
    </source>
</evidence>
<keyword evidence="8" id="KW-1185">Reference proteome</keyword>
<sequence length="288" mass="30154">MCSATALAPKISLVGAGPGDPELLTVAAVRAISDPAALVVADRLVSSEILSLVAGELRVAGKRPGCAEVAQEEIYDWVCEAVEANRTVVRLKIGDPFVFGRGGEEVLAFRERLGVEPRVVPGVSAALAAPLAAGVPVTHRGAAHQVVITTGHGRAGSSPEMPDYHPHQTVVCLMAVGRIRHVATTLVAKSFPPDCPALVVERASCPDQRVLLGDLSDIADLVDLNGIKPPSTMVFGNAVKVLYADTPHGLVQDAPPSGPFDIRDAPRPPLHDLLLLGKDDDRLPTTPC</sequence>
<evidence type="ECO:0000313" key="7">
    <source>
        <dbReference type="EMBL" id="KAJ8605179.1"/>
    </source>
</evidence>
<evidence type="ECO:0000259" key="6">
    <source>
        <dbReference type="Pfam" id="PF00590"/>
    </source>
</evidence>
<keyword evidence="4" id="KW-0949">S-adenosyl-L-methionine</keyword>
<dbReference type="AlphaFoldDB" id="A0AAD7UIK0"/>
<dbReference type="NCBIfam" id="TIGR01469">
    <property type="entry name" value="cobA_cysG_Cterm"/>
    <property type="match status" value="1"/>
</dbReference>
<dbReference type="EMBL" id="JAQMWT010000317">
    <property type="protein sequence ID" value="KAJ8605179.1"/>
    <property type="molecule type" value="Genomic_DNA"/>
</dbReference>
<name>A0AAD7UIK0_9STRA</name>
<proteinExistence type="predicted"/>
<dbReference type="PANTHER" id="PTHR45790">
    <property type="entry name" value="SIROHEME SYNTHASE-RELATED"/>
    <property type="match status" value="1"/>
</dbReference>
<organism evidence="7 8">
    <name type="scientific">Chrysophaeum taylorii</name>
    <dbReference type="NCBI Taxonomy" id="2483200"/>
    <lineage>
        <taxon>Eukaryota</taxon>
        <taxon>Sar</taxon>
        <taxon>Stramenopiles</taxon>
        <taxon>Ochrophyta</taxon>
        <taxon>Pelagophyceae</taxon>
        <taxon>Pelagomonadales</taxon>
        <taxon>Pelagomonadaceae</taxon>
        <taxon>Chrysophaeum</taxon>
    </lineage>
</organism>
<dbReference type="NCBIfam" id="NF004790">
    <property type="entry name" value="PRK06136.1"/>
    <property type="match status" value="1"/>
</dbReference>
<keyword evidence="2" id="KW-0489">Methyltransferase</keyword>
<dbReference type="InterPro" id="IPR035996">
    <property type="entry name" value="4pyrrol_Methylase_sf"/>
</dbReference>
<dbReference type="GO" id="GO:0004851">
    <property type="term" value="F:uroporphyrin-III C-methyltransferase activity"/>
    <property type="evidence" value="ECO:0007669"/>
    <property type="project" value="UniProtKB-EC"/>
</dbReference>